<dbReference type="OrthoDB" id="2998174at2759"/>
<reference evidence="1 2" key="1">
    <citation type="journal article" date="2016" name="Mol. Biol. Evol.">
        <title>Comparative Genomics of Early-Diverging Mushroom-Forming Fungi Provides Insights into the Origins of Lignocellulose Decay Capabilities.</title>
        <authorList>
            <person name="Nagy L.G."/>
            <person name="Riley R."/>
            <person name="Tritt A."/>
            <person name="Adam C."/>
            <person name="Daum C."/>
            <person name="Floudas D."/>
            <person name="Sun H."/>
            <person name="Yadav J.S."/>
            <person name="Pangilinan J."/>
            <person name="Larsson K.H."/>
            <person name="Matsuura K."/>
            <person name="Barry K."/>
            <person name="Labutti K."/>
            <person name="Kuo R."/>
            <person name="Ohm R.A."/>
            <person name="Bhattacharya S.S."/>
            <person name="Shirouzu T."/>
            <person name="Yoshinaga Y."/>
            <person name="Martin F.M."/>
            <person name="Grigoriev I.V."/>
            <person name="Hibbett D.S."/>
        </authorList>
    </citation>
    <scope>NUCLEOTIDE SEQUENCE [LARGE SCALE GENOMIC DNA]</scope>
    <source>
        <strain evidence="1 2">L-15889</strain>
    </source>
</reference>
<accession>A0A165RJE6</accession>
<protein>
    <submittedName>
        <fullName evidence="1">Uncharacterized protein</fullName>
    </submittedName>
</protein>
<dbReference type="EMBL" id="KV429049">
    <property type="protein sequence ID" value="KZT70829.1"/>
    <property type="molecule type" value="Genomic_DNA"/>
</dbReference>
<keyword evidence="2" id="KW-1185">Reference proteome</keyword>
<gene>
    <name evidence="1" type="ORF">DAEQUDRAFT_764395</name>
</gene>
<dbReference type="AlphaFoldDB" id="A0A165RJE6"/>
<evidence type="ECO:0000313" key="2">
    <source>
        <dbReference type="Proteomes" id="UP000076727"/>
    </source>
</evidence>
<organism evidence="1 2">
    <name type="scientific">Daedalea quercina L-15889</name>
    <dbReference type="NCBI Taxonomy" id="1314783"/>
    <lineage>
        <taxon>Eukaryota</taxon>
        <taxon>Fungi</taxon>
        <taxon>Dikarya</taxon>
        <taxon>Basidiomycota</taxon>
        <taxon>Agaricomycotina</taxon>
        <taxon>Agaricomycetes</taxon>
        <taxon>Polyporales</taxon>
        <taxon>Fomitopsis</taxon>
    </lineage>
</organism>
<dbReference type="InterPro" id="IPR008949">
    <property type="entry name" value="Isoprenoid_synthase_dom_sf"/>
</dbReference>
<dbReference type="Proteomes" id="UP000076727">
    <property type="component" value="Unassembled WGS sequence"/>
</dbReference>
<name>A0A165RJE6_9APHY</name>
<dbReference type="SUPFAM" id="SSF48576">
    <property type="entry name" value="Terpenoid synthases"/>
    <property type="match status" value="1"/>
</dbReference>
<dbReference type="STRING" id="1314783.A0A165RJE6"/>
<proteinExistence type="predicted"/>
<sequence length="89" mass="10089">MPGLAEAFAYVIWDKQHFPDIQFDICWFQNHVNDILSFYKEELAGEMGNYTGGRARATGKTVQDVIGETIVLADRVRRTLGDGPVRDAW</sequence>
<dbReference type="Gene3D" id="1.10.600.10">
    <property type="entry name" value="Farnesyl Diphosphate Synthase"/>
    <property type="match status" value="1"/>
</dbReference>
<evidence type="ECO:0000313" key="1">
    <source>
        <dbReference type="EMBL" id="KZT70829.1"/>
    </source>
</evidence>